<dbReference type="FunFam" id="1.25.40.10:FF:000666">
    <property type="entry name" value="DNA repair and transcription protein (Xab2)"/>
    <property type="match status" value="1"/>
</dbReference>
<dbReference type="STRING" id="1198029.A0A1U7LLU3"/>
<dbReference type="Gene3D" id="1.25.40.10">
    <property type="entry name" value="Tetratricopeptide repeat domain"/>
    <property type="match status" value="2"/>
</dbReference>
<evidence type="ECO:0000256" key="8">
    <source>
        <dbReference type="ARBA" id="ARBA00037272"/>
    </source>
</evidence>
<dbReference type="GO" id="GO:0071014">
    <property type="term" value="C:post-mRNA release spliceosomal complex"/>
    <property type="evidence" value="ECO:0007669"/>
    <property type="project" value="TreeGrafter"/>
</dbReference>
<keyword evidence="4" id="KW-0747">Spliceosome</keyword>
<feature type="non-terminal residue" evidence="11">
    <location>
        <position position="355"/>
    </location>
</feature>
<reference evidence="11 12" key="1">
    <citation type="submission" date="2016-04" db="EMBL/GenBank/DDBJ databases">
        <title>Evolutionary innovation and constraint leading to complex multicellularity in the Ascomycota.</title>
        <authorList>
            <person name="Cisse O."/>
            <person name="Nguyen A."/>
            <person name="Hewitt D.A."/>
            <person name="Jedd G."/>
            <person name="Stajich J.E."/>
        </authorList>
    </citation>
    <scope>NUCLEOTIDE SEQUENCE [LARGE SCALE GENOMIC DNA]</scope>
    <source>
        <strain evidence="11 12">DAH-3</strain>
    </source>
</reference>
<dbReference type="SUPFAM" id="SSF48452">
    <property type="entry name" value="TPR-like"/>
    <property type="match status" value="2"/>
</dbReference>
<name>A0A1U7LLU3_NEOID</name>
<sequence>MEEAASTNPTSDVDLDIRMMRFEHLMDRRPFLVNDVLLRQNPHNVVEWEKRVSLWGDNKSMIVETYFRALEAINPKKSAGKLSNLWVNFAKMYENGDDLQNARTIMEKAIKVPFKSPNELAEIWCQWAEMELRHDQFGQAVELMKKATQAPKKSTVNYFDDSLTPQARLHKSTKLWSFYVDLVESVESLEETKAVYDRIFELKIVTSQTIVNYANLMEENSYFEESFKIYERGLDLFSYPVAFELWNLYLVKFMKRYGGTKLERTRDLFEQALDGCPDKFAKALYLMYAELEEKYGLVRNAMRIYERASKAVAEEDRFEIFTFYITKSAQNFGLTSTRPIYERAIERLPDRHAKD</sequence>
<comment type="function">
    <text evidence="8">Involved in pre-mRNA splicing and cell cycle progression.</text>
</comment>
<dbReference type="InterPro" id="IPR045075">
    <property type="entry name" value="Syf1-like"/>
</dbReference>
<dbReference type="EMBL" id="LXFE01001406">
    <property type="protein sequence ID" value="OLL23625.1"/>
    <property type="molecule type" value="Genomic_DNA"/>
</dbReference>
<dbReference type="SMART" id="SM00386">
    <property type="entry name" value="HAT"/>
    <property type="match status" value="3"/>
</dbReference>
<feature type="domain" description="Pre-mRNA-splicing factor Syf1/CRNKL1-like C-terminal HAT-repeats" evidence="10">
    <location>
        <begin position="75"/>
        <end position="354"/>
    </location>
</feature>
<evidence type="ECO:0000256" key="6">
    <source>
        <dbReference type="ARBA" id="ARBA00023187"/>
    </source>
</evidence>
<protein>
    <submittedName>
        <fullName evidence="11">Pre-mRNA-splicing factor syf1</fullName>
    </submittedName>
</protein>
<evidence type="ECO:0000256" key="5">
    <source>
        <dbReference type="ARBA" id="ARBA00022737"/>
    </source>
</evidence>
<dbReference type="OrthoDB" id="10067343at2759"/>
<accession>A0A1U7LLU3</accession>
<comment type="similarity">
    <text evidence="2">Belongs to the crooked-neck family.</text>
</comment>
<comment type="caution">
    <text evidence="11">The sequence shown here is derived from an EMBL/GenBank/DDBJ whole genome shotgun (WGS) entry which is preliminary data.</text>
</comment>
<feature type="domain" description="Pre-mRNA-splicing factor SYF1 central HAT repeats" evidence="9">
    <location>
        <begin position="5"/>
        <end position="73"/>
    </location>
</feature>
<dbReference type="Proteomes" id="UP000186594">
    <property type="component" value="Unassembled WGS sequence"/>
</dbReference>
<evidence type="ECO:0000256" key="1">
    <source>
        <dbReference type="ARBA" id="ARBA00004123"/>
    </source>
</evidence>
<dbReference type="InterPro" id="IPR056350">
    <property type="entry name" value="HAT_Syf1_central"/>
</dbReference>
<evidence type="ECO:0000256" key="7">
    <source>
        <dbReference type="ARBA" id="ARBA00023242"/>
    </source>
</evidence>
<dbReference type="GO" id="GO:0000974">
    <property type="term" value="C:Prp19 complex"/>
    <property type="evidence" value="ECO:0007669"/>
    <property type="project" value="TreeGrafter"/>
</dbReference>
<keyword evidence="12" id="KW-1185">Reference proteome</keyword>
<evidence type="ECO:0000313" key="12">
    <source>
        <dbReference type="Proteomes" id="UP000186594"/>
    </source>
</evidence>
<gene>
    <name evidence="11" type="ORF">NEOLI_005447</name>
</gene>
<dbReference type="GO" id="GO:0071007">
    <property type="term" value="C:U2-type catalytic step 2 spliceosome"/>
    <property type="evidence" value="ECO:0007669"/>
    <property type="project" value="TreeGrafter"/>
</dbReference>
<dbReference type="PANTHER" id="PTHR11246">
    <property type="entry name" value="PRE-MRNA SPLICING FACTOR"/>
    <property type="match status" value="1"/>
</dbReference>
<proteinExistence type="inferred from homology"/>
<dbReference type="InterPro" id="IPR055430">
    <property type="entry name" value="HAT_Syf1_CNRKL1_C"/>
</dbReference>
<dbReference type="FunFam" id="1.25.40.10:FF:000023">
    <property type="entry name" value="Pre-mRNA-splicing factor SYF1"/>
    <property type="match status" value="1"/>
</dbReference>
<dbReference type="AlphaFoldDB" id="A0A1U7LLU3"/>
<keyword evidence="3" id="KW-0507">mRNA processing</keyword>
<dbReference type="OMA" id="HEWHQRI"/>
<dbReference type="GO" id="GO:0000349">
    <property type="term" value="P:generation of catalytic spliceosome for first transesterification step"/>
    <property type="evidence" value="ECO:0007669"/>
    <property type="project" value="TreeGrafter"/>
</dbReference>
<evidence type="ECO:0000313" key="11">
    <source>
        <dbReference type="EMBL" id="OLL23625.1"/>
    </source>
</evidence>
<dbReference type="PANTHER" id="PTHR11246:SF5">
    <property type="entry name" value="PRE-MRNA-SPLICING FACTOR SYF1"/>
    <property type="match status" value="1"/>
</dbReference>
<keyword evidence="5" id="KW-0677">Repeat</keyword>
<evidence type="ECO:0000256" key="4">
    <source>
        <dbReference type="ARBA" id="ARBA00022728"/>
    </source>
</evidence>
<evidence type="ECO:0000259" key="10">
    <source>
        <dbReference type="Pfam" id="PF23231"/>
    </source>
</evidence>
<keyword evidence="7" id="KW-0539">Nucleus</keyword>
<evidence type="ECO:0000259" key="9">
    <source>
        <dbReference type="Pfam" id="PF23220"/>
    </source>
</evidence>
<keyword evidence="6" id="KW-0508">mRNA splicing</keyword>
<dbReference type="InterPro" id="IPR003107">
    <property type="entry name" value="HAT"/>
</dbReference>
<evidence type="ECO:0000256" key="2">
    <source>
        <dbReference type="ARBA" id="ARBA00008644"/>
    </source>
</evidence>
<dbReference type="Pfam" id="PF23231">
    <property type="entry name" value="HAT_Syf1_CNRKL1_C"/>
    <property type="match status" value="1"/>
</dbReference>
<comment type="subcellular location">
    <subcellularLocation>
        <location evidence="1">Nucleus</location>
    </subcellularLocation>
</comment>
<dbReference type="Pfam" id="PF23220">
    <property type="entry name" value="HAT_Syf1_M"/>
    <property type="match status" value="1"/>
</dbReference>
<organism evidence="11 12">
    <name type="scientific">Neolecta irregularis (strain DAH-3)</name>
    <dbReference type="NCBI Taxonomy" id="1198029"/>
    <lineage>
        <taxon>Eukaryota</taxon>
        <taxon>Fungi</taxon>
        <taxon>Dikarya</taxon>
        <taxon>Ascomycota</taxon>
        <taxon>Taphrinomycotina</taxon>
        <taxon>Neolectales</taxon>
        <taxon>Neolectaceae</taxon>
        <taxon>Neolecta</taxon>
    </lineage>
</organism>
<evidence type="ECO:0000256" key="3">
    <source>
        <dbReference type="ARBA" id="ARBA00022664"/>
    </source>
</evidence>
<dbReference type="InterPro" id="IPR011990">
    <property type="entry name" value="TPR-like_helical_dom_sf"/>
</dbReference>